<evidence type="ECO:0000256" key="10">
    <source>
        <dbReference type="SAM" id="Phobius"/>
    </source>
</evidence>
<reference evidence="13" key="2">
    <citation type="submission" date="2020-05" db="UniProtKB">
        <authorList>
            <consortium name="EnsemblMetazoa"/>
        </authorList>
    </citation>
    <scope>IDENTIFICATION</scope>
</reference>
<keyword evidence="7" id="KW-0406">Ion transport</keyword>
<dbReference type="GO" id="GO:0005216">
    <property type="term" value="F:monoatomic ion channel activity"/>
    <property type="evidence" value="ECO:0007669"/>
    <property type="project" value="InterPro"/>
</dbReference>
<dbReference type="Pfam" id="PF00520">
    <property type="entry name" value="Ion_trans"/>
    <property type="match status" value="1"/>
</dbReference>
<dbReference type="EnsemblMetazoa" id="ASIC013365-RA">
    <property type="protein sequence ID" value="ASIC013365-PA"/>
    <property type="gene ID" value="ASIC013365"/>
</dbReference>
<feature type="transmembrane region" description="Helical" evidence="10">
    <location>
        <begin position="37"/>
        <end position="55"/>
    </location>
</feature>
<protein>
    <submittedName>
        <fullName evidence="12">AGAP013463-PA-like protein</fullName>
    </submittedName>
</protein>
<sequence>MLSAVEFTVLLATIPRLSFCTHMVMLKRVAKNFIQCLFLYSMILVGFAISFYTLFRGPNGNGGANRNNNATDPEESNPFNEFGMLSMALLKTTVMMTGEFEAAELKLHQSWGYYVLFGLFLFFVPVVLYNLMNGLAVNDASTIQKQSELIAIRQKVFVINSCERTLKAFNRVRNIWNRCFDGQPGEMMENFEYICISPNTGNNILVPSKVVSDNIANTDEIELREVTVVNEITSAADLTAVQRAPGNGKAPVPEEPILSDLPGRMDDTVVMNAYGILCSNGEDSINQDLKVQQSIYNLSQEIATMNKLLTAKRQHELPQLNPIHQANKYGA</sequence>
<dbReference type="AlphaFoldDB" id="A0A084W5D9"/>
<comment type="subcellular location">
    <subcellularLocation>
        <location evidence="1">Membrane</location>
        <topology evidence="1">Multi-pass membrane protein</topology>
    </subcellularLocation>
</comment>
<dbReference type="PANTHER" id="PTHR47143:SF4">
    <property type="entry name" value="TRANSIENT RECEPTOR POTENTIAL CATION CHANNEL PROTEIN PAINLESS"/>
    <property type="match status" value="1"/>
</dbReference>
<organism evidence="12">
    <name type="scientific">Anopheles sinensis</name>
    <name type="common">Mosquito</name>
    <dbReference type="NCBI Taxonomy" id="74873"/>
    <lineage>
        <taxon>Eukaryota</taxon>
        <taxon>Metazoa</taxon>
        <taxon>Ecdysozoa</taxon>
        <taxon>Arthropoda</taxon>
        <taxon>Hexapoda</taxon>
        <taxon>Insecta</taxon>
        <taxon>Pterygota</taxon>
        <taxon>Neoptera</taxon>
        <taxon>Endopterygota</taxon>
        <taxon>Diptera</taxon>
        <taxon>Nematocera</taxon>
        <taxon>Culicoidea</taxon>
        <taxon>Culicidae</taxon>
        <taxon>Anophelinae</taxon>
        <taxon>Anopheles</taxon>
    </lineage>
</organism>
<dbReference type="Gene3D" id="1.10.287.70">
    <property type="match status" value="1"/>
</dbReference>
<dbReference type="PANTHER" id="PTHR47143">
    <property type="entry name" value="TRANSIENT RECEPTOR POTENTIAL CATION CHANNEL PROTEIN PAINLESS"/>
    <property type="match status" value="1"/>
</dbReference>
<keyword evidence="3 10" id="KW-0812">Transmembrane</keyword>
<keyword evidence="14" id="KW-1185">Reference proteome</keyword>
<keyword evidence="5 10" id="KW-1133">Transmembrane helix</keyword>
<evidence type="ECO:0000256" key="7">
    <source>
        <dbReference type="ARBA" id="ARBA00023065"/>
    </source>
</evidence>
<evidence type="ECO:0000256" key="8">
    <source>
        <dbReference type="ARBA" id="ARBA00023136"/>
    </source>
</evidence>
<evidence type="ECO:0000256" key="9">
    <source>
        <dbReference type="ARBA" id="ARBA00023303"/>
    </source>
</evidence>
<feature type="transmembrane region" description="Helical" evidence="10">
    <location>
        <begin position="6"/>
        <end position="25"/>
    </location>
</feature>
<evidence type="ECO:0000256" key="1">
    <source>
        <dbReference type="ARBA" id="ARBA00004141"/>
    </source>
</evidence>
<dbReference type="OrthoDB" id="7784786at2759"/>
<dbReference type="InterPro" id="IPR052076">
    <property type="entry name" value="TRP_cation_channel"/>
</dbReference>
<dbReference type="Proteomes" id="UP000030765">
    <property type="component" value="Unassembled WGS sequence"/>
</dbReference>
<evidence type="ECO:0000256" key="4">
    <source>
        <dbReference type="ARBA" id="ARBA00022737"/>
    </source>
</evidence>
<dbReference type="VEuPathDB" id="VectorBase:ASIS007596"/>
<dbReference type="InterPro" id="IPR005821">
    <property type="entry name" value="Ion_trans_dom"/>
</dbReference>
<feature type="domain" description="Ion transport" evidence="11">
    <location>
        <begin position="10"/>
        <end position="147"/>
    </location>
</feature>
<dbReference type="EMBL" id="KE525303">
    <property type="protein sequence ID" value="KFB45433.1"/>
    <property type="molecule type" value="Genomic_DNA"/>
</dbReference>
<accession>A0A084W5D9</accession>
<feature type="transmembrane region" description="Helical" evidence="10">
    <location>
        <begin position="111"/>
        <end position="131"/>
    </location>
</feature>
<evidence type="ECO:0000256" key="6">
    <source>
        <dbReference type="ARBA" id="ARBA00023043"/>
    </source>
</evidence>
<dbReference type="GO" id="GO:1902495">
    <property type="term" value="C:transmembrane transporter complex"/>
    <property type="evidence" value="ECO:0007669"/>
    <property type="project" value="TreeGrafter"/>
</dbReference>
<evidence type="ECO:0000256" key="3">
    <source>
        <dbReference type="ARBA" id="ARBA00022692"/>
    </source>
</evidence>
<dbReference type="EMBL" id="ATLV01020591">
    <property type="status" value="NOT_ANNOTATED_CDS"/>
    <property type="molecule type" value="Genomic_DNA"/>
</dbReference>
<evidence type="ECO:0000259" key="11">
    <source>
        <dbReference type="Pfam" id="PF00520"/>
    </source>
</evidence>
<keyword evidence="8 10" id="KW-0472">Membrane</keyword>
<evidence type="ECO:0000256" key="5">
    <source>
        <dbReference type="ARBA" id="ARBA00022989"/>
    </source>
</evidence>
<evidence type="ECO:0000256" key="2">
    <source>
        <dbReference type="ARBA" id="ARBA00022448"/>
    </source>
</evidence>
<evidence type="ECO:0000313" key="12">
    <source>
        <dbReference type="EMBL" id="KFB45433.1"/>
    </source>
</evidence>
<name>A0A084W5D9_ANOSI</name>
<evidence type="ECO:0000313" key="13">
    <source>
        <dbReference type="EnsemblMetazoa" id="ASIC013365-PA"/>
    </source>
</evidence>
<evidence type="ECO:0000313" key="14">
    <source>
        <dbReference type="Proteomes" id="UP000030765"/>
    </source>
</evidence>
<keyword evidence="2" id="KW-0813">Transport</keyword>
<dbReference type="VEuPathDB" id="VectorBase:ASIC013365"/>
<keyword evidence="6" id="KW-0040">ANK repeat</keyword>
<proteinExistence type="predicted"/>
<gene>
    <name evidence="12" type="ORF">ZHAS_00013365</name>
</gene>
<keyword evidence="9" id="KW-0407">Ion channel</keyword>
<dbReference type="STRING" id="74873.A0A084W5D9"/>
<reference evidence="12 14" key="1">
    <citation type="journal article" date="2014" name="BMC Genomics">
        <title>Genome sequence of Anopheles sinensis provides insight into genetics basis of mosquito competence for malaria parasites.</title>
        <authorList>
            <person name="Zhou D."/>
            <person name="Zhang D."/>
            <person name="Ding G."/>
            <person name="Shi L."/>
            <person name="Hou Q."/>
            <person name="Ye Y."/>
            <person name="Xu Y."/>
            <person name="Zhou H."/>
            <person name="Xiong C."/>
            <person name="Li S."/>
            <person name="Yu J."/>
            <person name="Hong S."/>
            <person name="Yu X."/>
            <person name="Zou P."/>
            <person name="Chen C."/>
            <person name="Chang X."/>
            <person name="Wang W."/>
            <person name="Lv Y."/>
            <person name="Sun Y."/>
            <person name="Ma L."/>
            <person name="Shen B."/>
            <person name="Zhu C."/>
        </authorList>
    </citation>
    <scope>NUCLEOTIDE SEQUENCE [LARGE SCALE GENOMIC DNA]</scope>
</reference>
<keyword evidence="4" id="KW-0677">Repeat</keyword>